<evidence type="ECO:0000313" key="3">
    <source>
        <dbReference type="EMBL" id="GAA2129397.1"/>
    </source>
</evidence>
<organism evidence="3 4">
    <name type="scientific">Arthrobacter humicola</name>
    <dbReference type="NCBI Taxonomy" id="409291"/>
    <lineage>
        <taxon>Bacteria</taxon>
        <taxon>Bacillati</taxon>
        <taxon>Actinomycetota</taxon>
        <taxon>Actinomycetes</taxon>
        <taxon>Micrococcales</taxon>
        <taxon>Micrococcaceae</taxon>
        <taxon>Arthrobacter</taxon>
    </lineage>
</organism>
<dbReference type="EMBL" id="BAAAQB010000012">
    <property type="protein sequence ID" value="GAA2129397.1"/>
    <property type="molecule type" value="Genomic_DNA"/>
</dbReference>
<reference evidence="3 4" key="1">
    <citation type="journal article" date="2019" name="Int. J. Syst. Evol. Microbiol.">
        <title>The Global Catalogue of Microorganisms (GCM) 10K type strain sequencing project: providing services to taxonomists for standard genome sequencing and annotation.</title>
        <authorList>
            <consortium name="The Broad Institute Genomics Platform"/>
            <consortium name="The Broad Institute Genome Sequencing Center for Infectious Disease"/>
            <person name="Wu L."/>
            <person name="Ma J."/>
        </authorList>
    </citation>
    <scope>NUCLEOTIDE SEQUENCE [LARGE SCALE GENOMIC DNA]</scope>
    <source>
        <strain evidence="3 4">JCM 15921</strain>
    </source>
</reference>
<sequence>MTGTRDPQQDGSIHAMLSDSGLETAAELRSALKQLHALVPEAAPAPRADLAALLASGTAGVVGAAGPGASATTAMPTRAMPTAAAGPDAVVVNLADRRRARNRRLAIVGGAVIGAMSLGAGAVAASSEDFRHSVSQTVGVIFQPSGRTTQAPEHVQPSPASVPAFPAPAGTAPSGTPGTALPSSGAPAGAAPDARKEAAEQTGHTPPVSPPAVGRDGILPTPGHGPQSPGLPTMPGIPGGSDGGEDLPRVPGHITPTLPAIVPTKAPDHS</sequence>
<protein>
    <recommendedName>
        <fullName evidence="5">Anti-sigma-D factor RsdA sigma factor binding region domain-containing protein</fullName>
    </recommendedName>
</protein>
<comment type="caution">
    <text evidence="3">The sequence shown here is derived from an EMBL/GenBank/DDBJ whole genome shotgun (WGS) entry which is preliminary data.</text>
</comment>
<keyword evidence="2" id="KW-0812">Transmembrane</keyword>
<evidence type="ECO:0000256" key="1">
    <source>
        <dbReference type="SAM" id="MobiDB-lite"/>
    </source>
</evidence>
<gene>
    <name evidence="3" type="ORF">GCM10009825_09540</name>
</gene>
<accession>A0ABN2YN96</accession>
<feature type="transmembrane region" description="Helical" evidence="2">
    <location>
        <begin position="105"/>
        <end position="125"/>
    </location>
</feature>
<proteinExistence type="predicted"/>
<evidence type="ECO:0008006" key="5">
    <source>
        <dbReference type="Google" id="ProtNLM"/>
    </source>
</evidence>
<name>A0ABN2YN96_9MICC</name>
<evidence type="ECO:0000256" key="2">
    <source>
        <dbReference type="SAM" id="Phobius"/>
    </source>
</evidence>
<feature type="compositionally biased region" description="Low complexity" evidence="1">
    <location>
        <begin position="157"/>
        <end position="192"/>
    </location>
</feature>
<dbReference type="RefSeq" id="WP_344362652.1">
    <property type="nucleotide sequence ID" value="NZ_BAAAQB010000012.1"/>
</dbReference>
<feature type="region of interest" description="Disordered" evidence="1">
    <location>
        <begin position="146"/>
        <end position="270"/>
    </location>
</feature>
<keyword evidence="2" id="KW-1133">Transmembrane helix</keyword>
<dbReference type="Proteomes" id="UP001500102">
    <property type="component" value="Unassembled WGS sequence"/>
</dbReference>
<evidence type="ECO:0000313" key="4">
    <source>
        <dbReference type="Proteomes" id="UP001500102"/>
    </source>
</evidence>
<keyword evidence="2" id="KW-0472">Membrane</keyword>
<keyword evidence="4" id="KW-1185">Reference proteome</keyword>